<feature type="transmembrane region" description="Helical" evidence="3">
    <location>
        <begin position="223"/>
        <end position="245"/>
    </location>
</feature>
<dbReference type="Proteomes" id="UP000594263">
    <property type="component" value="Unplaced"/>
</dbReference>
<dbReference type="InterPro" id="IPR001220">
    <property type="entry name" value="Legume_lectin_dom"/>
</dbReference>
<dbReference type="OMA" id="EIHETMA"/>
<dbReference type="InterPro" id="IPR050258">
    <property type="entry name" value="Leguminous_Lectin"/>
</dbReference>
<evidence type="ECO:0000256" key="1">
    <source>
        <dbReference type="ARBA" id="ARBA00007606"/>
    </source>
</evidence>
<sequence length="284" mass="31464">MCYFHLSNLILHSATTHSDQPCLHLHLPQFSVSNESGDGLAFLMASNWSAFEEFDGSSFGISQILRESRFKVLAVELDTFKDDGDGDLNGNHVGVDVGGLASVKVNNASSVKLVLNSGEKLSCWIDYEAGSKRLEVRVSTFSAQRPVKPLLMYSVDFTRNWNGNKEFYMGFSSSNGNSTQTCFIHSWSFAQRFSPKWMHSEPMDPGVQTVSVTSLPKRSSHCLMRVLAALIFGAACGVLGAYMVMLMWRTVANRRPVTPEELVADPSQFKVIVVRNQAIKDGHK</sequence>
<accession>A0A7N0UB92</accession>
<organism evidence="5 6">
    <name type="scientific">Kalanchoe fedtschenkoi</name>
    <name type="common">Lavender scallops</name>
    <name type="synonym">South American air plant</name>
    <dbReference type="NCBI Taxonomy" id="63787"/>
    <lineage>
        <taxon>Eukaryota</taxon>
        <taxon>Viridiplantae</taxon>
        <taxon>Streptophyta</taxon>
        <taxon>Embryophyta</taxon>
        <taxon>Tracheophyta</taxon>
        <taxon>Spermatophyta</taxon>
        <taxon>Magnoliopsida</taxon>
        <taxon>eudicotyledons</taxon>
        <taxon>Gunneridae</taxon>
        <taxon>Pentapetalae</taxon>
        <taxon>Saxifragales</taxon>
        <taxon>Crassulaceae</taxon>
        <taxon>Kalanchoe</taxon>
    </lineage>
</organism>
<evidence type="ECO:0000256" key="3">
    <source>
        <dbReference type="SAM" id="Phobius"/>
    </source>
</evidence>
<evidence type="ECO:0000256" key="2">
    <source>
        <dbReference type="ARBA" id="ARBA00022734"/>
    </source>
</evidence>
<dbReference type="CDD" id="cd06899">
    <property type="entry name" value="lectin_legume_LecRK_Arcelin_ConA"/>
    <property type="match status" value="1"/>
</dbReference>
<keyword evidence="6" id="KW-1185">Reference proteome</keyword>
<dbReference type="AlphaFoldDB" id="A0A7N0UB92"/>
<evidence type="ECO:0000313" key="6">
    <source>
        <dbReference type="Proteomes" id="UP000594263"/>
    </source>
</evidence>
<proteinExistence type="inferred from homology"/>
<comment type="similarity">
    <text evidence="1">Belongs to the leguminous lectin family.</text>
</comment>
<dbReference type="InterPro" id="IPR013320">
    <property type="entry name" value="ConA-like_dom_sf"/>
</dbReference>
<keyword evidence="3" id="KW-0472">Membrane</keyword>
<dbReference type="PANTHER" id="PTHR32401">
    <property type="entry name" value="CONCANAVALIN A-LIKE LECTIN FAMILY PROTEIN"/>
    <property type="match status" value="1"/>
</dbReference>
<dbReference type="SUPFAM" id="SSF49899">
    <property type="entry name" value="Concanavalin A-like lectins/glucanases"/>
    <property type="match status" value="1"/>
</dbReference>
<dbReference type="Gramene" id="Kaladp0058s0623.1.v1.1">
    <property type="protein sequence ID" value="Kaladp0058s0623.1.v1.1"/>
    <property type="gene ID" value="Kaladp0058s0623.v1.1"/>
</dbReference>
<keyword evidence="3" id="KW-1133">Transmembrane helix</keyword>
<dbReference type="GO" id="GO:0030246">
    <property type="term" value="F:carbohydrate binding"/>
    <property type="evidence" value="ECO:0007669"/>
    <property type="project" value="UniProtKB-KW"/>
</dbReference>
<dbReference type="Gene3D" id="2.60.120.200">
    <property type="match status" value="1"/>
</dbReference>
<name>A0A7N0UB92_KALFE</name>
<evidence type="ECO:0000313" key="5">
    <source>
        <dbReference type="EnsemblPlants" id="Kaladp0058s0623.1.v1.1"/>
    </source>
</evidence>
<dbReference type="Pfam" id="PF00139">
    <property type="entry name" value="Lectin_legB"/>
    <property type="match status" value="1"/>
</dbReference>
<protein>
    <recommendedName>
        <fullName evidence="4">Legume lectin domain-containing protein</fullName>
    </recommendedName>
</protein>
<evidence type="ECO:0000259" key="4">
    <source>
        <dbReference type="Pfam" id="PF00139"/>
    </source>
</evidence>
<keyword evidence="2" id="KW-0430">Lectin</keyword>
<dbReference type="PROSITE" id="PS00307">
    <property type="entry name" value="LECTIN_LEGUME_BETA"/>
    <property type="match status" value="1"/>
</dbReference>
<feature type="domain" description="Legume lectin" evidence="4">
    <location>
        <begin position="31"/>
        <end position="199"/>
    </location>
</feature>
<keyword evidence="3" id="KW-0812">Transmembrane</keyword>
<dbReference type="PANTHER" id="PTHR32401:SF16">
    <property type="entry name" value="CONCANAVALIN A-LIKE LECTIN FAMILY PROTEIN"/>
    <property type="match status" value="1"/>
</dbReference>
<dbReference type="InterPro" id="IPR019825">
    <property type="entry name" value="Lectin_legB_Mn/Ca_BS"/>
</dbReference>
<dbReference type="EnsemblPlants" id="Kaladp0058s0623.1.v1.1">
    <property type="protein sequence ID" value="Kaladp0058s0623.1.v1.1"/>
    <property type="gene ID" value="Kaladp0058s0623.v1.1"/>
</dbReference>
<reference evidence="5" key="1">
    <citation type="submission" date="2021-01" db="UniProtKB">
        <authorList>
            <consortium name="EnsemblPlants"/>
        </authorList>
    </citation>
    <scope>IDENTIFICATION</scope>
</reference>